<dbReference type="VEuPathDB" id="HostDB:ENSMFAG00000043472"/>
<evidence type="ECO:0000313" key="4">
    <source>
        <dbReference type="Proteomes" id="UP000233100"/>
    </source>
</evidence>
<keyword evidence="1" id="KW-0472">Membrane</keyword>
<reference evidence="3 4" key="2">
    <citation type="submission" date="2013-03" db="EMBL/GenBank/DDBJ databases">
        <authorList>
            <person name="Warren W."/>
            <person name="Wilson R.K."/>
        </authorList>
    </citation>
    <scope>NUCLEOTIDE SEQUENCE</scope>
</reference>
<protein>
    <submittedName>
        <fullName evidence="2">Macaca fascicularis brain cDNA clone: QmoA-12278, similar to human sphingomyelin phosphodiesterase, acid-like 3A (SMPDL3A), mRNA, RefSeq: NM_006714.2</fullName>
    </submittedName>
    <submittedName>
        <fullName evidence="3">Sphingomyelin phosphodiesterase acid like 3A</fullName>
    </submittedName>
</protein>
<accession>A0A2K5VFU7</accession>
<dbReference type="Bgee" id="ENSMFAG00000043472">
    <property type="expression patterns" value="Expressed in liver and 13 other cell types or tissues"/>
</dbReference>
<organism evidence="2">
    <name type="scientific">Macaca fascicularis</name>
    <name type="common">Crab-eating macaque</name>
    <name type="synonym">Cynomolgus monkey</name>
    <dbReference type="NCBI Taxonomy" id="9541"/>
    <lineage>
        <taxon>Eukaryota</taxon>
        <taxon>Metazoa</taxon>
        <taxon>Chordata</taxon>
        <taxon>Craniata</taxon>
        <taxon>Vertebrata</taxon>
        <taxon>Euteleostomi</taxon>
        <taxon>Mammalia</taxon>
        <taxon>Eutheria</taxon>
        <taxon>Euarchontoglires</taxon>
        <taxon>Primates</taxon>
        <taxon>Haplorrhini</taxon>
        <taxon>Catarrhini</taxon>
        <taxon>Cercopithecidae</taxon>
        <taxon>Cercopithecinae</taxon>
        <taxon>Macaca</taxon>
    </lineage>
</organism>
<dbReference type="GeneTree" id="ENSGT00950000183182"/>
<gene>
    <name evidence="3" type="primary">SMPDL3A</name>
</gene>
<keyword evidence="1" id="KW-1133">Transmembrane helix</keyword>
<keyword evidence="1" id="KW-0812">Transmembrane</keyword>
<feature type="transmembrane region" description="Helical" evidence="1">
    <location>
        <begin position="18"/>
        <end position="40"/>
    </location>
</feature>
<sequence>MTTQKCVLHLKVQMPPTLALLEMCYVILHINLFCQHLILLKILDKKRLS</sequence>
<name>I7G8R5_MACFA</name>
<reference evidence="2" key="1">
    <citation type="journal article" date="2007" name="PLoS Biol.">
        <title>Rate of evolution in brain-expressed genes in humans and other primates.</title>
        <authorList>
            <person name="Wang H.-Y."/>
            <person name="Chien H.-C."/>
            <person name="Osada N."/>
            <person name="Hashimoto K."/>
            <person name="Sugano S."/>
            <person name="Gojobori T."/>
            <person name="Chou C.-K."/>
            <person name="Tsai S.-F."/>
            <person name="Wu C.-I."/>
            <person name="Shen C.-K.J."/>
        </authorList>
    </citation>
    <scope>NUCLEOTIDE SEQUENCE</scope>
</reference>
<proteinExistence type="evidence at transcript level"/>
<keyword evidence="4" id="KW-1185">Reference proteome</keyword>
<evidence type="ECO:0000313" key="3">
    <source>
        <dbReference type="Ensembl" id="ENSMFAP00000023657.2"/>
    </source>
</evidence>
<reference evidence="3" key="3">
    <citation type="submission" date="2025-05" db="UniProtKB">
        <authorList>
            <consortium name="Ensembl"/>
        </authorList>
    </citation>
    <scope>IDENTIFICATION</scope>
</reference>
<dbReference type="AlphaFoldDB" id="I7G8R5"/>
<evidence type="ECO:0000313" key="2">
    <source>
        <dbReference type="EMBL" id="BAE91161.1"/>
    </source>
</evidence>
<accession>I7G8R5</accession>
<dbReference type="Ensembl" id="ENSMFAT00000031792.2">
    <property type="protein sequence ID" value="ENSMFAP00000023657.2"/>
    <property type="gene ID" value="ENSMFAG00000043472.2"/>
</dbReference>
<evidence type="ECO:0000256" key="1">
    <source>
        <dbReference type="SAM" id="Phobius"/>
    </source>
</evidence>
<dbReference type="Proteomes" id="UP000233100">
    <property type="component" value="Chromosome 4"/>
</dbReference>
<dbReference type="EMBL" id="AB174099">
    <property type="protein sequence ID" value="BAE91161.1"/>
    <property type="molecule type" value="mRNA"/>
</dbReference>